<dbReference type="SUPFAM" id="SSF52540">
    <property type="entry name" value="P-loop containing nucleoside triphosphate hydrolases"/>
    <property type="match status" value="1"/>
</dbReference>
<dbReference type="Gene3D" id="3.40.50.300">
    <property type="entry name" value="P-loop containing nucleotide triphosphate hydrolases"/>
    <property type="match status" value="1"/>
</dbReference>
<dbReference type="PANTHER" id="PTHR43581">
    <property type="entry name" value="ATP/GTP PHOSPHATASE"/>
    <property type="match status" value="1"/>
</dbReference>
<dbReference type="AlphaFoldDB" id="A0A0A6S0W8"/>
<dbReference type="PANTHER" id="PTHR43581:SF2">
    <property type="entry name" value="EXCINUCLEASE ATPASE SUBUNIT"/>
    <property type="match status" value="1"/>
</dbReference>
<sequence length="143" mass="16405">MRVEFNRFYLQHTKHGKMEISLVPEGLRKIALLSYLLQNGSLAKGCILFWDEPEANLNAKLRVKLVDILVALVKFGVQVILATQDLFLMKELSLRVDTGETKANFFELLEERPIVQGENLDDLFQIVALEAALEQYDREQDVI</sequence>
<reference evidence="2 3" key="1">
    <citation type="journal article" date="2016" name="Front. Microbiol.">
        <title>Single-Cell (Meta-)Genomics of a Dimorphic Candidatus Thiomargarita nelsonii Reveals Genomic Plasticity.</title>
        <authorList>
            <person name="Flood B.E."/>
            <person name="Fliss P."/>
            <person name="Jones D.S."/>
            <person name="Dick G.J."/>
            <person name="Jain S."/>
            <person name="Kaster A.K."/>
            <person name="Winkel M."/>
            <person name="Mussmann M."/>
            <person name="Bailey J."/>
        </authorList>
    </citation>
    <scope>NUCLEOTIDE SEQUENCE [LARGE SCALE GENOMIC DNA]</scope>
    <source>
        <strain evidence="2">Hydrate Ridge</strain>
    </source>
</reference>
<dbReference type="InterPro" id="IPR051396">
    <property type="entry name" value="Bact_Antivir_Def_Nuclease"/>
</dbReference>
<dbReference type="InterPro" id="IPR027417">
    <property type="entry name" value="P-loop_NTPase"/>
</dbReference>
<evidence type="ECO:0000313" key="2">
    <source>
        <dbReference type="EMBL" id="KHD06455.1"/>
    </source>
</evidence>
<dbReference type="CDD" id="cd00267">
    <property type="entry name" value="ABC_ATPase"/>
    <property type="match status" value="1"/>
</dbReference>
<protein>
    <recommendedName>
        <fullName evidence="1">ATPase AAA-type core domain-containing protein</fullName>
    </recommendedName>
</protein>
<evidence type="ECO:0000259" key="1">
    <source>
        <dbReference type="Pfam" id="PF13304"/>
    </source>
</evidence>
<gene>
    <name evidence="2" type="ORF">PN36_03775</name>
</gene>
<organism evidence="2 3">
    <name type="scientific">Candidatus Thiomargarita nelsonii</name>
    <dbReference type="NCBI Taxonomy" id="1003181"/>
    <lineage>
        <taxon>Bacteria</taxon>
        <taxon>Pseudomonadati</taxon>
        <taxon>Pseudomonadota</taxon>
        <taxon>Gammaproteobacteria</taxon>
        <taxon>Thiotrichales</taxon>
        <taxon>Thiotrichaceae</taxon>
        <taxon>Thiomargarita</taxon>
    </lineage>
</organism>
<dbReference type="Proteomes" id="UP000030428">
    <property type="component" value="Unassembled WGS sequence"/>
</dbReference>
<evidence type="ECO:0000313" key="3">
    <source>
        <dbReference type="Proteomes" id="UP000030428"/>
    </source>
</evidence>
<dbReference type="GO" id="GO:0005524">
    <property type="term" value="F:ATP binding"/>
    <property type="evidence" value="ECO:0007669"/>
    <property type="project" value="InterPro"/>
</dbReference>
<comment type="caution">
    <text evidence="2">The sequence shown here is derived from an EMBL/GenBank/DDBJ whole genome shotgun (WGS) entry which is preliminary data.</text>
</comment>
<accession>A0A0A6S0W8</accession>
<name>A0A0A6S0W8_9GAMM</name>
<dbReference type="GO" id="GO:0016887">
    <property type="term" value="F:ATP hydrolysis activity"/>
    <property type="evidence" value="ECO:0007669"/>
    <property type="project" value="InterPro"/>
</dbReference>
<dbReference type="Pfam" id="PF13304">
    <property type="entry name" value="AAA_21"/>
    <property type="match status" value="1"/>
</dbReference>
<dbReference type="InterPro" id="IPR003959">
    <property type="entry name" value="ATPase_AAA_core"/>
</dbReference>
<keyword evidence="3" id="KW-1185">Reference proteome</keyword>
<proteinExistence type="predicted"/>
<feature type="domain" description="ATPase AAA-type core" evidence="1">
    <location>
        <begin position="7"/>
        <end position="89"/>
    </location>
</feature>
<dbReference type="EMBL" id="JSZA02000010">
    <property type="protein sequence ID" value="KHD06455.1"/>
    <property type="molecule type" value="Genomic_DNA"/>
</dbReference>